<reference evidence="2" key="2">
    <citation type="journal article" date="2014" name="Nat. Commun.">
        <title>The emerging biofuel crop Camelina sativa retains a highly undifferentiated hexaploid genome structure.</title>
        <authorList>
            <person name="Kagale S."/>
            <person name="Koh C."/>
            <person name="Nixon J."/>
            <person name="Bollina V."/>
            <person name="Clarke W.E."/>
            <person name="Tuteja R."/>
            <person name="Spillane C."/>
            <person name="Robinson S.J."/>
            <person name="Links M.G."/>
            <person name="Clarke C."/>
            <person name="Higgins E.E."/>
            <person name="Huebert T."/>
            <person name="Sharpe A.G."/>
            <person name="Parkin I.A."/>
        </authorList>
    </citation>
    <scope>NUCLEOTIDE SEQUENCE [LARGE SCALE GENOMIC DNA]</scope>
    <source>
        <strain evidence="2">r\DH55</strain>
    </source>
</reference>
<gene>
    <name evidence="3 4" type="primary">LOC104745844</name>
</gene>
<dbReference type="RefSeq" id="XP_010465502.1">
    <property type="nucleotide sequence ID" value="XM_010467200.2"/>
</dbReference>
<dbReference type="GeneID" id="104745844"/>
<accession>A0ABM0W4C1</accession>
<organism evidence="2 3">
    <name type="scientific">Camelina sativa</name>
    <name type="common">False flax</name>
    <name type="synonym">Myagrum sativum</name>
    <dbReference type="NCBI Taxonomy" id="90675"/>
    <lineage>
        <taxon>Eukaryota</taxon>
        <taxon>Viridiplantae</taxon>
        <taxon>Streptophyta</taxon>
        <taxon>Embryophyta</taxon>
        <taxon>Tracheophyta</taxon>
        <taxon>Spermatophyta</taxon>
        <taxon>Magnoliopsida</taxon>
        <taxon>eudicotyledons</taxon>
        <taxon>Gunneridae</taxon>
        <taxon>Pentapetalae</taxon>
        <taxon>rosids</taxon>
        <taxon>malvids</taxon>
        <taxon>Brassicales</taxon>
        <taxon>Brassicaceae</taxon>
        <taxon>Camelineae</taxon>
        <taxon>Camelina</taxon>
    </lineage>
</organism>
<dbReference type="InterPro" id="IPR056254">
    <property type="entry name" value="At5g58720/SDE5-like_UBA-like"/>
</dbReference>
<evidence type="ECO:0000313" key="4">
    <source>
        <dbReference type="RefSeq" id="XP_010465503.1"/>
    </source>
</evidence>
<dbReference type="Pfam" id="PF24767">
    <property type="entry name" value="UBA_At5g58720"/>
    <property type="match status" value="1"/>
</dbReference>
<feature type="domain" description="DUF1771" evidence="1">
    <location>
        <begin position="330"/>
        <end position="395"/>
    </location>
</feature>
<dbReference type="PANTHER" id="PTHR47872">
    <property type="entry name" value="NUCLEAR RNA EXPORT FACTOR SDE5-RELATED"/>
    <property type="match status" value="1"/>
</dbReference>
<sequence>MSMVASSSHSDPDSRSFQVLLEAFSSRFSLDDITTAYYQASQNVNVAGEILFAMTEKTPQSDQVEIEKATSKPTQVYVPKEIRRQEDSKAKIWRPKKTSVSGGTVSSFIGKEYARTRPISNAPRETTKPMKIDSRDIPETEIWSEEMLKSNEAKISRAPTDLEEFIVKMLAEGFQASPDVIHQVLGVCGYDVKKSTEKLLDLSDTKKYADGGISNEVMPKVDPQRRGSTSCNQVELQDFCQSDGARTFSGSQEGGSDKTGLEKEVLEALFSGAERYEEEEKKLTRRFGERRARVTGRPVFKPLEEPFQERVVAMKRSSHTSKEDEDDENEFKAHRKAVHEYWNQMKEYYGAAAEAFFKGEPERARRLVEKGHFFGQKAREADDKSVAKMIEVKEDDGSTCKEDEVVTVNVNEHQAKEALRLLKRQLIYFSGISSFKYLRVTLGDKNEDFKSKRKHIVKLLEGESIGWTEEDNGLVMMIRVDEIDPKKLTFAKK</sequence>
<proteinExistence type="predicted"/>
<evidence type="ECO:0000313" key="3">
    <source>
        <dbReference type="RefSeq" id="XP_010465502.1"/>
    </source>
</evidence>
<dbReference type="SMART" id="SM01162">
    <property type="entry name" value="DUF1771"/>
    <property type="match status" value="1"/>
</dbReference>
<dbReference type="RefSeq" id="XP_010465503.1">
    <property type="nucleotide sequence ID" value="XM_010467201.2"/>
</dbReference>
<reference evidence="2" key="1">
    <citation type="journal article" date="1997" name="Nucleic Acids Res.">
        <title>tRNAscan-SE: a program for improved detection of transfer RNA genes in genomic sequence.</title>
        <authorList>
            <person name="Lowe T.M."/>
            <person name="Eddy S.R."/>
        </authorList>
    </citation>
    <scope>NUCLEOTIDE SEQUENCE [LARGE SCALE GENOMIC DNA]</scope>
    <source>
        <strain evidence="2">r\DH55</strain>
    </source>
</reference>
<name>A0ABM0W4C1_CAMSA</name>
<evidence type="ECO:0000259" key="1">
    <source>
        <dbReference type="SMART" id="SM01162"/>
    </source>
</evidence>
<evidence type="ECO:0000313" key="2">
    <source>
        <dbReference type="Proteomes" id="UP000694864"/>
    </source>
</evidence>
<dbReference type="PANTHER" id="PTHR47872:SF1">
    <property type="entry name" value="NUCLEAR RNA EXPORT FACTOR SDE5-RELATED"/>
    <property type="match status" value="1"/>
</dbReference>
<reference evidence="3 4" key="3">
    <citation type="submission" date="2025-05" db="UniProtKB">
        <authorList>
            <consortium name="RefSeq"/>
        </authorList>
    </citation>
    <scope>IDENTIFICATION</scope>
    <source>
        <tissue evidence="3 4">Leaf</tissue>
    </source>
</reference>
<dbReference type="Proteomes" id="UP000694864">
    <property type="component" value="Chromosome 15"/>
</dbReference>
<keyword evidence="2" id="KW-1185">Reference proteome</keyword>
<dbReference type="Pfam" id="PF08590">
    <property type="entry name" value="DUF1771"/>
    <property type="match status" value="1"/>
</dbReference>
<dbReference type="InterPro" id="IPR013899">
    <property type="entry name" value="DUF1771"/>
</dbReference>
<protein>
    <submittedName>
        <fullName evidence="3 4">Nuclear RNA export factor SDE5 isoform X1</fullName>
    </submittedName>
</protein>